<name>A0A7J5TVW4_9BACT</name>
<gene>
    <name evidence="1" type="ORF">F5984_18880</name>
</gene>
<accession>A0A7J5TVW4</accession>
<sequence>MQDIHFGKALKELADQKKLGPTEIGRRMGVRSQSIYEIYKTESVGGKMIVKFCNAIGVEPAVVFGRVVMDSLQKNEGEKTRELKDVIVMQQRQLSEKDQQIAMLTQSLRNLTESLGKHSASELLPAA</sequence>
<dbReference type="GO" id="GO:0003677">
    <property type="term" value="F:DNA binding"/>
    <property type="evidence" value="ECO:0007669"/>
    <property type="project" value="InterPro"/>
</dbReference>
<dbReference type="Proteomes" id="UP000488299">
    <property type="component" value="Unassembled WGS sequence"/>
</dbReference>
<evidence type="ECO:0008006" key="3">
    <source>
        <dbReference type="Google" id="ProtNLM"/>
    </source>
</evidence>
<organism evidence="1 2">
    <name type="scientific">Rudanella paleaurantiibacter</name>
    <dbReference type="NCBI Taxonomy" id="2614655"/>
    <lineage>
        <taxon>Bacteria</taxon>
        <taxon>Pseudomonadati</taxon>
        <taxon>Bacteroidota</taxon>
        <taxon>Cytophagia</taxon>
        <taxon>Cytophagales</taxon>
        <taxon>Cytophagaceae</taxon>
        <taxon>Rudanella</taxon>
    </lineage>
</organism>
<keyword evidence="2" id="KW-1185">Reference proteome</keyword>
<dbReference type="InterPro" id="IPR010982">
    <property type="entry name" value="Lambda_DNA-bd_dom_sf"/>
</dbReference>
<dbReference type="SUPFAM" id="SSF47413">
    <property type="entry name" value="lambda repressor-like DNA-binding domains"/>
    <property type="match status" value="1"/>
</dbReference>
<dbReference type="Gene3D" id="1.10.260.40">
    <property type="entry name" value="lambda repressor-like DNA-binding domains"/>
    <property type="match status" value="1"/>
</dbReference>
<evidence type="ECO:0000313" key="2">
    <source>
        <dbReference type="Proteomes" id="UP000488299"/>
    </source>
</evidence>
<proteinExistence type="predicted"/>
<dbReference type="EMBL" id="WELI01000008">
    <property type="protein sequence ID" value="KAB7728437.1"/>
    <property type="molecule type" value="Genomic_DNA"/>
</dbReference>
<evidence type="ECO:0000313" key="1">
    <source>
        <dbReference type="EMBL" id="KAB7728437.1"/>
    </source>
</evidence>
<comment type="caution">
    <text evidence="1">The sequence shown here is derived from an EMBL/GenBank/DDBJ whole genome shotgun (WGS) entry which is preliminary data.</text>
</comment>
<dbReference type="RefSeq" id="WP_152125786.1">
    <property type="nucleotide sequence ID" value="NZ_WELI01000008.1"/>
</dbReference>
<reference evidence="1 2" key="1">
    <citation type="submission" date="2019-10" db="EMBL/GenBank/DDBJ databases">
        <title>Rudanella paleaurantiibacter sp. nov., isolated from sludge.</title>
        <authorList>
            <person name="Xu S.Q."/>
        </authorList>
    </citation>
    <scope>NUCLEOTIDE SEQUENCE [LARGE SCALE GENOMIC DNA]</scope>
    <source>
        <strain evidence="1 2">HX-22-17</strain>
    </source>
</reference>
<protein>
    <recommendedName>
        <fullName evidence="3">Helix-turn-helix domain-containing protein</fullName>
    </recommendedName>
</protein>
<dbReference type="AlphaFoldDB" id="A0A7J5TVW4"/>